<keyword evidence="3" id="KW-1185">Reference proteome</keyword>
<evidence type="ECO:0000313" key="3">
    <source>
        <dbReference type="Proteomes" id="UP001283361"/>
    </source>
</evidence>
<gene>
    <name evidence="2" type="ORF">RRG08_059900</name>
</gene>
<proteinExistence type="predicted"/>
<feature type="region of interest" description="Disordered" evidence="1">
    <location>
        <begin position="87"/>
        <end position="115"/>
    </location>
</feature>
<dbReference type="EMBL" id="JAWDGP010006836">
    <property type="protein sequence ID" value="KAK3734718.1"/>
    <property type="molecule type" value="Genomic_DNA"/>
</dbReference>
<feature type="compositionally biased region" description="Basic and acidic residues" evidence="1">
    <location>
        <begin position="22"/>
        <end position="32"/>
    </location>
</feature>
<evidence type="ECO:0000256" key="1">
    <source>
        <dbReference type="SAM" id="MobiDB-lite"/>
    </source>
</evidence>
<evidence type="ECO:0000313" key="2">
    <source>
        <dbReference type="EMBL" id="KAK3734718.1"/>
    </source>
</evidence>
<organism evidence="2 3">
    <name type="scientific">Elysia crispata</name>
    <name type="common">lettuce slug</name>
    <dbReference type="NCBI Taxonomy" id="231223"/>
    <lineage>
        <taxon>Eukaryota</taxon>
        <taxon>Metazoa</taxon>
        <taxon>Spiralia</taxon>
        <taxon>Lophotrochozoa</taxon>
        <taxon>Mollusca</taxon>
        <taxon>Gastropoda</taxon>
        <taxon>Heterobranchia</taxon>
        <taxon>Euthyneura</taxon>
        <taxon>Panpulmonata</taxon>
        <taxon>Sacoglossa</taxon>
        <taxon>Placobranchoidea</taxon>
        <taxon>Plakobranchidae</taxon>
        <taxon>Elysia</taxon>
    </lineage>
</organism>
<name>A0AAE0Y6N3_9GAST</name>
<protein>
    <submittedName>
        <fullName evidence="2">Uncharacterized protein</fullName>
    </submittedName>
</protein>
<accession>A0AAE0Y6N3</accession>
<feature type="region of interest" description="Disordered" evidence="1">
    <location>
        <begin position="1"/>
        <end position="39"/>
    </location>
</feature>
<dbReference type="AlphaFoldDB" id="A0AAE0Y6N3"/>
<feature type="region of interest" description="Disordered" evidence="1">
    <location>
        <begin position="297"/>
        <end position="316"/>
    </location>
</feature>
<feature type="region of interest" description="Disordered" evidence="1">
    <location>
        <begin position="580"/>
        <end position="602"/>
    </location>
</feature>
<comment type="caution">
    <text evidence="2">The sequence shown here is derived from an EMBL/GenBank/DDBJ whole genome shotgun (WGS) entry which is preliminary data.</text>
</comment>
<reference evidence="2" key="1">
    <citation type="journal article" date="2023" name="G3 (Bethesda)">
        <title>A reference genome for the long-term kleptoplast-retaining sea slug Elysia crispata morphotype clarki.</title>
        <authorList>
            <person name="Eastman K.E."/>
            <person name="Pendleton A.L."/>
            <person name="Shaikh M.A."/>
            <person name="Suttiyut T."/>
            <person name="Ogas R."/>
            <person name="Tomko P."/>
            <person name="Gavelis G."/>
            <person name="Widhalm J.R."/>
            <person name="Wisecaver J.H."/>
        </authorList>
    </citation>
    <scope>NUCLEOTIDE SEQUENCE</scope>
    <source>
        <strain evidence="2">ECLA1</strain>
    </source>
</reference>
<dbReference type="Proteomes" id="UP001283361">
    <property type="component" value="Unassembled WGS sequence"/>
</dbReference>
<feature type="compositionally biased region" description="Low complexity" evidence="1">
    <location>
        <begin position="87"/>
        <end position="108"/>
    </location>
</feature>
<feature type="compositionally biased region" description="Basic residues" evidence="1">
    <location>
        <begin position="592"/>
        <end position="602"/>
    </location>
</feature>
<sequence length="602" mass="66406">MSLKQSKRTETKSDSSSSTLSKHSDHQTENKVKAIPRQAIDFKISNKSGGVLNDKTPVEVKVPPADSTAKLLETLSASAFQRKTFSNYDSSTSTSDSDVDSNLDSRSSTRSLARVRSSNMQLKPVYVLDSSPSAAYVTEDRLASYAYGFVAYTKARQEASQETLMFSDAKPSFDFGASAQRLPTSDQDMRIAKAPLAAVSDLRWHTSKVSLYESKRKDNLQVIESYVLKAPYMYDSHFASYGGRKMSPRIHSFRSSSRGYNETSFPGDPMMSLKRSFSSFPVQSNVPSLIPSASSAPKAFVPAPAPSPPGRRESGEVTLRALPSKDKIDLKAKSSDILGENLQESSQDLSTLKVKIIAGKGDSEASDYYSVASKFNNFSASLVPLPAGTRSRRRREKFLTWRAGHKLLPKTEETGHIASHDFISQERQVFLQDSRDIFKKNRIPVLRRSPAYIMWPRPSGGKAPPRVCSDQTMKGNETSAVIPTPGGVASPSGSLDSVPEITESGDDLPLGGIWPENSKYGRVRLDQHGIGSPRFYHWAPYNQQLVQEMRCRVMTAATRPVLPPINRKALAFVLPDSSANSREKLAQTSQNPKKRKLTKMLL</sequence>